<feature type="compositionally biased region" description="Polar residues" evidence="1">
    <location>
        <begin position="266"/>
        <end position="281"/>
    </location>
</feature>
<feature type="region of interest" description="Disordered" evidence="1">
    <location>
        <begin position="92"/>
        <end position="138"/>
    </location>
</feature>
<feature type="compositionally biased region" description="Basic and acidic residues" evidence="1">
    <location>
        <begin position="380"/>
        <end position="396"/>
    </location>
</feature>
<feature type="region of interest" description="Disordered" evidence="1">
    <location>
        <begin position="198"/>
        <end position="296"/>
    </location>
</feature>
<feature type="compositionally biased region" description="Low complexity" evidence="1">
    <location>
        <begin position="282"/>
        <end position="296"/>
    </location>
</feature>
<dbReference type="AlphaFoldDB" id="A0A6G1GJY8"/>
<dbReference type="EMBL" id="ML977203">
    <property type="protein sequence ID" value="KAF1981256.1"/>
    <property type="molecule type" value="Genomic_DNA"/>
</dbReference>
<accession>A0A6G1GJY8</accession>
<feature type="compositionally biased region" description="Polar residues" evidence="1">
    <location>
        <begin position="121"/>
        <end position="138"/>
    </location>
</feature>
<sequence>MASSLSPGVWVAITLAILLSLSLPVLIRAWWFGHLPCHRLRFLRRTRSVAEISRTRQLEAGVELQSLSPQASHRSNASSAIQALRENRYSTYGSAAGGNQGDESPVIGTTAHWHKPELDGNPTTSNSTTGQVTRAPSTTLSALSQRFSLPESSIFDAADFTAVSTPPRPTFQDRETRPSAALSYVPAYPSFGHVNESSFSPGASLSHSQDGGLNGEIPTSSATASIYEMPESPSPRPRLPHLHTSRMLDEPDYDSAPELVPRPLSGSWNSPPGSRPLSRSVSASCAGSAPRSSAGSSSLVWNLGNAWAEPAASVSRLLVPAPVLRSRSRPSLARGLSSDSIPLPPSAEHALGGGLLGLHEESGSEMSRSMDNLEGASAQEETKERERDMEEEKEMGARVSQDDDNDNDGDKDDDEEDDEKDKEIRRLMKARRERYRSFLEAQK</sequence>
<evidence type="ECO:0000313" key="2">
    <source>
        <dbReference type="EMBL" id="KAF1981256.1"/>
    </source>
</evidence>
<dbReference type="Proteomes" id="UP000800041">
    <property type="component" value="Unassembled WGS sequence"/>
</dbReference>
<feature type="region of interest" description="Disordered" evidence="1">
    <location>
        <begin position="323"/>
        <end position="425"/>
    </location>
</feature>
<proteinExistence type="predicted"/>
<feature type="compositionally biased region" description="Acidic residues" evidence="1">
    <location>
        <begin position="402"/>
        <end position="420"/>
    </location>
</feature>
<reference evidence="2" key="1">
    <citation type="journal article" date="2020" name="Stud. Mycol.">
        <title>101 Dothideomycetes genomes: a test case for predicting lifestyles and emergence of pathogens.</title>
        <authorList>
            <person name="Haridas S."/>
            <person name="Albert R."/>
            <person name="Binder M."/>
            <person name="Bloem J."/>
            <person name="Labutti K."/>
            <person name="Salamov A."/>
            <person name="Andreopoulos B."/>
            <person name="Baker S."/>
            <person name="Barry K."/>
            <person name="Bills G."/>
            <person name="Bluhm B."/>
            <person name="Cannon C."/>
            <person name="Castanera R."/>
            <person name="Culley D."/>
            <person name="Daum C."/>
            <person name="Ezra D."/>
            <person name="Gonzalez J."/>
            <person name="Henrissat B."/>
            <person name="Kuo A."/>
            <person name="Liang C."/>
            <person name="Lipzen A."/>
            <person name="Lutzoni F."/>
            <person name="Magnuson J."/>
            <person name="Mondo S."/>
            <person name="Nolan M."/>
            <person name="Ohm R."/>
            <person name="Pangilinan J."/>
            <person name="Park H.-J."/>
            <person name="Ramirez L."/>
            <person name="Alfaro M."/>
            <person name="Sun H."/>
            <person name="Tritt A."/>
            <person name="Yoshinaga Y."/>
            <person name="Zwiers L.-H."/>
            <person name="Turgeon B."/>
            <person name="Goodwin S."/>
            <person name="Spatafora J."/>
            <person name="Crous P."/>
            <person name="Grigoriev I."/>
        </authorList>
    </citation>
    <scope>NUCLEOTIDE SEQUENCE</scope>
    <source>
        <strain evidence="2">CBS 113979</strain>
    </source>
</reference>
<evidence type="ECO:0000313" key="3">
    <source>
        <dbReference type="Proteomes" id="UP000800041"/>
    </source>
</evidence>
<organism evidence="2 3">
    <name type="scientific">Aulographum hederae CBS 113979</name>
    <dbReference type="NCBI Taxonomy" id="1176131"/>
    <lineage>
        <taxon>Eukaryota</taxon>
        <taxon>Fungi</taxon>
        <taxon>Dikarya</taxon>
        <taxon>Ascomycota</taxon>
        <taxon>Pezizomycotina</taxon>
        <taxon>Dothideomycetes</taxon>
        <taxon>Pleosporomycetidae</taxon>
        <taxon>Aulographales</taxon>
        <taxon>Aulographaceae</taxon>
    </lineage>
</organism>
<evidence type="ECO:0000256" key="1">
    <source>
        <dbReference type="SAM" id="MobiDB-lite"/>
    </source>
</evidence>
<name>A0A6G1GJY8_9PEZI</name>
<protein>
    <submittedName>
        <fullName evidence="2">Uncharacterized protein</fullName>
    </submittedName>
</protein>
<gene>
    <name evidence="2" type="ORF">K402DRAFT_408566</name>
</gene>
<keyword evidence="3" id="KW-1185">Reference proteome</keyword>
<feature type="compositionally biased region" description="Polar residues" evidence="1">
    <location>
        <begin position="198"/>
        <end position="224"/>
    </location>
</feature>